<dbReference type="Pfam" id="PF04434">
    <property type="entry name" value="SWIM"/>
    <property type="match status" value="1"/>
</dbReference>
<comment type="caution">
    <text evidence="3">The sequence shown here is derived from an EMBL/GenBank/DDBJ whole genome shotgun (WGS) entry which is preliminary data.</text>
</comment>
<protein>
    <recommendedName>
        <fullName evidence="2">SWIM-type domain-containing protein</fullName>
    </recommendedName>
</protein>
<dbReference type="PROSITE" id="PS50966">
    <property type="entry name" value="ZF_SWIM"/>
    <property type="match status" value="1"/>
</dbReference>
<dbReference type="GO" id="GO:0008270">
    <property type="term" value="F:zinc ion binding"/>
    <property type="evidence" value="ECO:0007669"/>
    <property type="project" value="UniProtKB-KW"/>
</dbReference>
<reference evidence="3" key="1">
    <citation type="submission" date="2021-01" db="EMBL/GenBank/DDBJ databases">
        <title>Phytophthora aleatoria, a newly-described species from Pinus radiata is distinct from Phytophthora cactorum isolates based on comparative genomics.</title>
        <authorList>
            <person name="Mcdougal R."/>
            <person name="Panda P."/>
            <person name="Williams N."/>
            <person name="Studholme D.J."/>
        </authorList>
    </citation>
    <scope>NUCLEOTIDE SEQUENCE</scope>
    <source>
        <strain evidence="3">NZFS 3830</strain>
    </source>
</reference>
<gene>
    <name evidence="3" type="ORF">JG687_00004673</name>
</gene>
<dbReference type="AlphaFoldDB" id="A0A8T1UN32"/>
<name>A0A8T1UN32_9STRA</name>
<keyword evidence="1" id="KW-0863">Zinc-finger</keyword>
<organism evidence="3 4">
    <name type="scientific">Phytophthora cactorum</name>
    <dbReference type="NCBI Taxonomy" id="29920"/>
    <lineage>
        <taxon>Eukaryota</taxon>
        <taxon>Sar</taxon>
        <taxon>Stramenopiles</taxon>
        <taxon>Oomycota</taxon>
        <taxon>Peronosporomycetes</taxon>
        <taxon>Peronosporales</taxon>
        <taxon>Peronosporaceae</taxon>
        <taxon>Phytophthora</taxon>
    </lineage>
</organism>
<keyword evidence="1" id="KW-0479">Metal-binding</keyword>
<evidence type="ECO:0000256" key="1">
    <source>
        <dbReference type="PROSITE-ProRule" id="PRU00325"/>
    </source>
</evidence>
<evidence type="ECO:0000313" key="4">
    <source>
        <dbReference type="Proteomes" id="UP000688947"/>
    </source>
</evidence>
<feature type="domain" description="SWIM-type" evidence="2">
    <location>
        <begin position="26"/>
        <end position="62"/>
    </location>
</feature>
<evidence type="ECO:0000313" key="3">
    <source>
        <dbReference type="EMBL" id="KAG6966743.1"/>
    </source>
</evidence>
<accession>A0A8T1UN32</accession>
<dbReference type="VEuPathDB" id="FungiDB:PC110_g11600"/>
<dbReference type="InterPro" id="IPR007527">
    <property type="entry name" value="Znf_SWIM"/>
</dbReference>
<dbReference type="EMBL" id="JAENGZ010000164">
    <property type="protein sequence ID" value="KAG6966743.1"/>
    <property type="molecule type" value="Genomic_DNA"/>
</dbReference>
<dbReference type="OrthoDB" id="125488at2759"/>
<dbReference type="Proteomes" id="UP000688947">
    <property type="component" value="Unassembled WGS sequence"/>
</dbReference>
<evidence type="ECO:0000259" key="2">
    <source>
        <dbReference type="PROSITE" id="PS50966"/>
    </source>
</evidence>
<proteinExistence type="predicted"/>
<sequence>MLAKLATYHACNLVEEQYRVSGQMTYETSNDVNDPENSCSCAFYQTALLPCRHIISLRRNGRDLRSTILYESVPARWLLADKDEEPPSAFETTQKFYIEDIETPHDRVHGHNETYRSSFAVCQRIAEVAADKGSGKFRAWIDYLNMLEAVSDTRTCHQLPVLM</sequence>
<keyword evidence="1" id="KW-0862">Zinc</keyword>